<organism evidence="2">
    <name type="scientific">Bacillus cereus</name>
    <dbReference type="NCBI Taxonomy" id="1396"/>
    <lineage>
        <taxon>Bacteria</taxon>
        <taxon>Bacillati</taxon>
        <taxon>Bacillota</taxon>
        <taxon>Bacilli</taxon>
        <taxon>Bacillales</taxon>
        <taxon>Bacillaceae</taxon>
        <taxon>Bacillus</taxon>
        <taxon>Bacillus cereus group</taxon>
    </lineage>
</organism>
<name>A0A5B9HR21_BACCE</name>
<dbReference type="CDD" id="cd07255">
    <property type="entry name" value="VOC_BsCatE_like_N"/>
    <property type="match status" value="1"/>
</dbReference>
<evidence type="ECO:0000259" key="1">
    <source>
        <dbReference type="PROSITE" id="PS51819"/>
    </source>
</evidence>
<dbReference type="Pfam" id="PF00903">
    <property type="entry name" value="Glyoxalase"/>
    <property type="match status" value="2"/>
</dbReference>
<feature type="domain" description="VOC" evidence="1">
    <location>
        <begin position="198"/>
        <end position="312"/>
    </location>
</feature>
<dbReference type="RefSeq" id="WP_139256967.1">
    <property type="nucleotide sequence ID" value="NZ_AP022946.1"/>
</dbReference>
<dbReference type="SUPFAM" id="SSF54593">
    <property type="entry name" value="Glyoxalase/Bleomycin resistance protein/Dihydroxybiphenyl dioxygenase"/>
    <property type="match status" value="2"/>
</dbReference>
<dbReference type="AlphaFoldDB" id="A0A5B9HR21"/>
<proteinExistence type="predicted"/>
<dbReference type="InterPro" id="IPR037523">
    <property type="entry name" value="VOC_core"/>
</dbReference>
<reference evidence="2" key="1">
    <citation type="submission" date="2019-08" db="EMBL/GenBank/DDBJ databases">
        <title>Antibiosis Participates in the Biocontrol of Bucillus cereus 0-9 Against Rice Sheath Blight.</title>
        <authorList>
            <person name="Wang G."/>
            <person name="Liu F."/>
        </authorList>
    </citation>
    <scope>NUCLEOTIDE SEQUENCE</scope>
    <source>
        <strain evidence="2">09</strain>
    </source>
</reference>
<dbReference type="PANTHER" id="PTHR43279:SF1">
    <property type="entry name" value="CATECHOL-2,3-DIOXYGENASE"/>
    <property type="match status" value="1"/>
</dbReference>
<evidence type="ECO:0000313" key="2">
    <source>
        <dbReference type="EMBL" id="QEF18038.1"/>
    </source>
</evidence>
<feature type="domain" description="VOC" evidence="1">
    <location>
        <begin position="21"/>
        <end position="161"/>
    </location>
</feature>
<dbReference type="PANTHER" id="PTHR43279">
    <property type="entry name" value="CATECHOL-2,3-DIOXYGENASE"/>
    <property type="match status" value="1"/>
</dbReference>
<dbReference type="EMBL" id="CP042874">
    <property type="protein sequence ID" value="QEF18038.1"/>
    <property type="molecule type" value="Genomic_DNA"/>
</dbReference>
<dbReference type="InterPro" id="IPR029068">
    <property type="entry name" value="Glyas_Bleomycin-R_OHBP_Dase"/>
</dbReference>
<dbReference type="PROSITE" id="PS51819">
    <property type="entry name" value="VOC"/>
    <property type="match status" value="2"/>
</dbReference>
<sequence length="314" mass="35389">MGKYRDKEMKLFMVKIHPKTRIGHVEFKVKDLERQIAFYENVVGLEVIKQEGNKAYLSGKGGKNALLVLEKLEDGVLQEPRTTGIYHVAFLVPTREAFASALFGVLRNKNVIDSPAEQEGRYTYSNEILPISRFNSASDHTYSEAFYLQDLEGNGIEIYADRPRDRWGEGPGGSTPLDLKELATFVDYEFDGLPANTVVGHVHLRIADVEKSHEFYVETVGFEVQQREEDCLFISAGGYHHHIGANTWNGVNNPHPPVHATGLKVYTIVLPYKEALDEVKERLIEKQHEINETTNGFVVVDPSGITVQFEIEAV</sequence>
<accession>A0A5B9HR21</accession>
<dbReference type="CDD" id="cd16359">
    <property type="entry name" value="VOC_BsCatE_like_C"/>
    <property type="match status" value="1"/>
</dbReference>
<protein>
    <submittedName>
        <fullName evidence="2">VOC family protein</fullName>
    </submittedName>
</protein>
<dbReference type="InterPro" id="IPR004360">
    <property type="entry name" value="Glyas_Fos-R_dOase_dom"/>
</dbReference>
<gene>
    <name evidence="2" type="ORF">FRY47_17305</name>
</gene>
<dbReference type="Gene3D" id="3.10.180.10">
    <property type="entry name" value="2,3-Dihydroxybiphenyl 1,2-Dioxygenase, domain 1"/>
    <property type="match status" value="2"/>
</dbReference>